<dbReference type="EMBL" id="JACVDC010000004">
    <property type="protein sequence ID" value="MBC9794878.1"/>
    <property type="molecule type" value="Genomic_DNA"/>
</dbReference>
<accession>A0A926JP40</accession>
<gene>
    <name evidence="2" type="ORF">IBL28_02780</name>
</gene>
<protein>
    <submittedName>
        <fullName evidence="2">Outer membrane beta-barrel protein</fullName>
    </submittedName>
</protein>
<dbReference type="AlphaFoldDB" id="A0A926JP40"/>
<feature type="chain" id="PRO_5036677979" evidence="1">
    <location>
        <begin position="20"/>
        <end position="184"/>
    </location>
</feature>
<dbReference type="Proteomes" id="UP000653730">
    <property type="component" value="Unassembled WGS sequence"/>
</dbReference>
<comment type="caution">
    <text evidence="2">The sequence shown here is derived from an EMBL/GenBank/DDBJ whole genome shotgun (WGS) entry which is preliminary data.</text>
</comment>
<evidence type="ECO:0000313" key="2">
    <source>
        <dbReference type="EMBL" id="MBC9794878.1"/>
    </source>
</evidence>
<feature type="signal peptide" evidence="1">
    <location>
        <begin position="1"/>
        <end position="19"/>
    </location>
</feature>
<organism evidence="2 3">
    <name type="scientific">Sinomicrobium weinanense</name>
    <dbReference type="NCBI Taxonomy" id="2842200"/>
    <lineage>
        <taxon>Bacteria</taxon>
        <taxon>Pseudomonadati</taxon>
        <taxon>Bacteroidota</taxon>
        <taxon>Flavobacteriia</taxon>
        <taxon>Flavobacteriales</taxon>
        <taxon>Flavobacteriaceae</taxon>
        <taxon>Sinomicrobium</taxon>
    </lineage>
</organism>
<evidence type="ECO:0000256" key="1">
    <source>
        <dbReference type="SAM" id="SignalP"/>
    </source>
</evidence>
<keyword evidence="3" id="KW-1185">Reference proteome</keyword>
<keyword evidence="1" id="KW-0732">Signal</keyword>
<proteinExistence type="predicted"/>
<reference evidence="2 3" key="1">
    <citation type="submission" date="2020-09" db="EMBL/GenBank/DDBJ databases">
        <title>Sinomicrobium weinanense sp. nov., a halophilic bacteria isolated from saline-alkali soil.</title>
        <authorList>
            <person name="Wu P."/>
            <person name="Ren H."/>
            <person name="Mei Y."/>
            <person name="Liang Y."/>
            <person name="Chen Z."/>
        </authorList>
    </citation>
    <scope>NUCLEOTIDE SEQUENCE [LARGE SCALE GENOMIC DNA]</scope>
    <source>
        <strain evidence="2 3">FJxs</strain>
    </source>
</reference>
<evidence type="ECO:0000313" key="3">
    <source>
        <dbReference type="Proteomes" id="UP000653730"/>
    </source>
</evidence>
<sequence>MKQKILLTFLLIFSMKLFAQNSKFSIEASYPILINEKANNRSFIDFNGIIDLGVKYNITENRKINFDIGLNTSYLKFKVDDGGTKFTRNHYIFQPKLFGRTKLFSYPNIDFSLGLGYAFDFDSTGDNAFKSKTYNGVNLNAGLYYPCFKQIFFHVQFDTIFYNKELVYYNKNLSMIKVGVGLKL</sequence>
<dbReference type="RefSeq" id="WP_187964033.1">
    <property type="nucleotide sequence ID" value="NZ_JACVDC010000004.1"/>
</dbReference>
<name>A0A926JP40_9FLAO</name>